<dbReference type="InterPro" id="IPR046335">
    <property type="entry name" value="LacI/GalR-like_sensor"/>
</dbReference>
<dbReference type="Gene3D" id="1.10.10.10">
    <property type="entry name" value="Winged helix-like DNA-binding domain superfamily/Winged helix DNA-binding domain"/>
    <property type="match status" value="1"/>
</dbReference>
<proteinExistence type="predicted"/>
<accession>A0ABS7K4R5</accession>
<dbReference type="PANTHER" id="PTHR30146:SF150">
    <property type="entry name" value="ARABINOSE METABOLISM TRANSCRIPTIONAL REPRESSOR"/>
    <property type="match status" value="1"/>
</dbReference>
<dbReference type="Pfam" id="PF13377">
    <property type="entry name" value="Peripla_BP_3"/>
    <property type="match status" value="1"/>
</dbReference>
<dbReference type="CDD" id="cd01541">
    <property type="entry name" value="PBP1_AraR"/>
    <property type="match status" value="1"/>
</dbReference>
<keyword evidence="6" id="KW-1185">Reference proteome</keyword>
<keyword evidence="1" id="KW-0805">Transcription regulation</keyword>
<dbReference type="InterPro" id="IPR033532">
    <property type="entry name" value="AraR_ligand_bind_dom"/>
</dbReference>
<dbReference type="PRINTS" id="PR00035">
    <property type="entry name" value="HTHGNTR"/>
</dbReference>
<dbReference type="Pfam" id="PF00392">
    <property type="entry name" value="GntR"/>
    <property type="match status" value="1"/>
</dbReference>
<evidence type="ECO:0000259" key="4">
    <source>
        <dbReference type="PROSITE" id="PS50949"/>
    </source>
</evidence>
<dbReference type="SUPFAM" id="SSF46785">
    <property type="entry name" value="Winged helix' DNA-binding domain"/>
    <property type="match status" value="1"/>
</dbReference>
<dbReference type="InterPro" id="IPR000524">
    <property type="entry name" value="Tscrpt_reg_HTH_GntR"/>
</dbReference>
<dbReference type="InterPro" id="IPR036388">
    <property type="entry name" value="WH-like_DNA-bd_sf"/>
</dbReference>
<comment type="caution">
    <text evidence="5">The sequence shown here is derived from an EMBL/GenBank/DDBJ whole genome shotgun (WGS) entry which is preliminary data.</text>
</comment>
<gene>
    <name evidence="5" type="ORF">H0185_10675</name>
</gene>
<keyword evidence="3" id="KW-0804">Transcription</keyword>
<organism evidence="5 6">
    <name type="scientific">Mesobacillus maritimus</name>
    <dbReference type="NCBI Taxonomy" id="1643336"/>
    <lineage>
        <taxon>Bacteria</taxon>
        <taxon>Bacillati</taxon>
        <taxon>Bacillota</taxon>
        <taxon>Bacilli</taxon>
        <taxon>Bacillales</taxon>
        <taxon>Bacillaceae</taxon>
        <taxon>Mesobacillus</taxon>
    </lineage>
</organism>
<dbReference type="PANTHER" id="PTHR30146">
    <property type="entry name" value="LACI-RELATED TRANSCRIPTIONAL REPRESSOR"/>
    <property type="match status" value="1"/>
</dbReference>
<dbReference type="CDD" id="cd07377">
    <property type="entry name" value="WHTH_GntR"/>
    <property type="match status" value="1"/>
</dbReference>
<dbReference type="InterPro" id="IPR036390">
    <property type="entry name" value="WH_DNA-bd_sf"/>
</dbReference>
<dbReference type="EMBL" id="JACWFH010000012">
    <property type="protein sequence ID" value="MBY0097257.1"/>
    <property type="molecule type" value="Genomic_DNA"/>
</dbReference>
<evidence type="ECO:0000313" key="5">
    <source>
        <dbReference type="EMBL" id="MBY0097257.1"/>
    </source>
</evidence>
<dbReference type="InterPro" id="IPR028082">
    <property type="entry name" value="Peripla_BP_I"/>
</dbReference>
<feature type="domain" description="HTH gntR-type" evidence="4">
    <location>
        <begin position="8"/>
        <end position="76"/>
    </location>
</feature>
<evidence type="ECO:0000256" key="3">
    <source>
        <dbReference type="ARBA" id="ARBA00023163"/>
    </source>
</evidence>
<protein>
    <submittedName>
        <fullName evidence="5">GntR family transcriptional regulator</fullName>
    </submittedName>
</protein>
<evidence type="ECO:0000313" key="6">
    <source>
        <dbReference type="Proteomes" id="UP000769780"/>
    </source>
</evidence>
<name>A0ABS7K4R5_9BACI</name>
<dbReference type="Proteomes" id="UP000769780">
    <property type="component" value="Unassembled WGS sequence"/>
</dbReference>
<dbReference type="SUPFAM" id="SSF53822">
    <property type="entry name" value="Periplasmic binding protein-like I"/>
    <property type="match status" value="1"/>
</dbReference>
<dbReference type="PROSITE" id="PS50949">
    <property type="entry name" value="HTH_GNTR"/>
    <property type="match status" value="1"/>
</dbReference>
<keyword evidence="2" id="KW-0238">DNA-binding</keyword>
<dbReference type="SMART" id="SM00345">
    <property type="entry name" value="HTH_GNTR"/>
    <property type="match status" value="1"/>
</dbReference>
<reference evidence="5 6" key="1">
    <citation type="submission" date="2020-07" db="EMBL/GenBank/DDBJ databases">
        <title>Fungal Genomes of the International Space Station.</title>
        <authorList>
            <person name="Seuylemezian A."/>
            <person name="Singh N.K."/>
            <person name="Wood J."/>
            <person name="Venkateswaran K."/>
        </authorList>
    </citation>
    <scope>NUCLEOTIDE SEQUENCE [LARGE SCALE GENOMIC DNA]</scope>
    <source>
        <strain evidence="5 6">PL-B2</strain>
    </source>
</reference>
<sequence>MECFFVNGTKYSKVKNWIKSEILCGTFESKQKIPSETELMERFNYSRHTIRLALGELVSEGWLYKEQGAGTYVSERTETEIKAPTTPNKRNIAIIVTYISDYIFPSIIRGAESVLSQEGYQVSLFSTNNDHENERKILETIIAQRFDGVIVEPTKSAISNPNIIYYLQLEALKIPYVMINAAYDELEPVSVLLDDVKGGYIQANHLIGLGHRNIIGFFKTDDLQGLKRMKGYLKAMRENGVPINPKHIVTYSTGEKMSKPIKGLETIIKKSSEVPTGIVCYNDELALKLIDVLRQNNLRVPEDLSIIGFDDSFFADISEVKLTTVRHPKNELGEMAATKIIQLVEGKSNQKAVGTMDESFHFEPTIVHRNSIKEMTKNLQLPLSYSN</sequence>
<evidence type="ECO:0000256" key="2">
    <source>
        <dbReference type="ARBA" id="ARBA00023125"/>
    </source>
</evidence>
<dbReference type="Gene3D" id="3.40.50.2300">
    <property type="match status" value="2"/>
</dbReference>
<evidence type="ECO:0000256" key="1">
    <source>
        <dbReference type="ARBA" id="ARBA00023015"/>
    </source>
</evidence>